<gene>
    <name evidence="10" type="ORF">SAMN04488540_10658</name>
</gene>
<reference evidence="11" key="1">
    <citation type="submission" date="2016-10" db="EMBL/GenBank/DDBJ databases">
        <authorList>
            <person name="Varghese N."/>
            <person name="Submissions S."/>
        </authorList>
    </citation>
    <scope>NUCLEOTIDE SEQUENCE [LARGE SCALE GENOMIC DNA]</scope>
    <source>
        <strain evidence="11">DSM 23317</strain>
    </source>
</reference>
<dbReference type="PANTHER" id="PTHR42929:SF1">
    <property type="entry name" value="INNER MEMBRANE ABC TRANSPORTER PERMEASE PROTEIN YDCU-RELATED"/>
    <property type="match status" value="1"/>
</dbReference>
<feature type="transmembrane region" description="Helical" evidence="8">
    <location>
        <begin position="144"/>
        <end position="170"/>
    </location>
</feature>
<dbReference type="PROSITE" id="PS50928">
    <property type="entry name" value="ABC_TM1"/>
    <property type="match status" value="1"/>
</dbReference>
<dbReference type="GO" id="GO:0005886">
    <property type="term" value="C:plasma membrane"/>
    <property type="evidence" value="ECO:0007669"/>
    <property type="project" value="UniProtKB-SubCell"/>
</dbReference>
<feature type="transmembrane region" description="Helical" evidence="8">
    <location>
        <begin position="198"/>
        <end position="225"/>
    </location>
</feature>
<keyword evidence="6 8" id="KW-1133">Transmembrane helix</keyword>
<dbReference type="InterPro" id="IPR000515">
    <property type="entry name" value="MetI-like"/>
</dbReference>
<evidence type="ECO:0000256" key="6">
    <source>
        <dbReference type="ARBA" id="ARBA00022989"/>
    </source>
</evidence>
<dbReference type="OrthoDB" id="9807047at2"/>
<evidence type="ECO:0000256" key="4">
    <source>
        <dbReference type="ARBA" id="ARBA00022475"/>
    </source>
</evidence>
<dbReference type="EMBL" id="FNEM01000006">
    <property type="protein sequence ID" value="SDJ23683.1"/>
    <property type="molecule type" value="Genomic_DNA"/>
</dbReference>
<dbReference type="Gene3D" id="1.10.3720.10">
    <property type="entry name" value="MetI-like"/>
    <property type="match status" value="1"/>
</dbReference>
<feature type="domain" description="ABC transmembrane type-1" evidence="9">
    <location>
        <begin position="65"/>
        <end position="271"/>
    </location>
</feature>
<dbReference type="AlphaFoldDB" id="A0A1G8S3A9"/>
<name>A0A1G8S3A9_9GAMM</name>
<comment type="similarity">
    <text evidence="2">Belongs to the binding-protein-dependent transport system permease family. CysTW subfamily.</text>
</comment>
<dbReference type="SUPFAM" id="SSF161098">
    <property type="entry name" value="MetI-like"/>
    <property type="match status" value="1"/>
</dbReference>
<keyword evidence="3 8" id="KW-0813">Transport</keyword>
<dbReference type="InterPro" id="IPR035906">
    <property type="entry name" value="MetI-like_sf"/>
</dbReference>
<evidence type="ECO:0000256" key="5">
    <source>
        <dbReference type="ARBA" id="ARBA00022692"/>
    </source>
</evidence>
<evidence type="ECO:0000256" key="2">
    <source>
        <dbReference type="ARBA" id="ARBA00007069"/>
    </source>
</evidence>
<feature type="transmembrane region" description="Helical" evidence="8">
    <location>
        <begin position="101"/>
        <end position="124"/>
    </location>
</feature>
<keyword evidence="11" id="KW-1185">Reference proteome</keyword>
<dbReference type="GO" id="GO:0055085">
    <property type="term" value="P:transmembrane transport"/>
    <property type="evidence" value="ECO:0007669"/>
    <property type="project" value="InterPro"/>
</dbReference>
<evidence type="ECO:0000256" key="1">
    <source>
        <dbReference type="ARBA" id="ARBA00004651"/>
    </source>
</evidence>
<sequence length="286" mass="32227">MKASKTFKWFSIGLISLWLVTFVLVPNLMVLISSFLVSDVHDLVKFQFTFDNYAQLIDPMYAKVVGYSIYLAAVTTLLCLLIGYPAAWFIAQFPPKVRGVLLFLVIVPFWTNSLIRTYAIKIILGTRGVMNWSLMELGIIDTPIRLMYTQSAVLIGMVYILLPFMILPLFSSIEKLPTSYLEAARDLGAGKLRTFRTIVLPLTLPGMIAGSLMVFLPAMGMFYIADLLEGAKNPLIGNLIKDQILVAQNWPFGGALSMALLVMMAMMLFLYHRVSQMLRRKEEFDV</sequence>
<dbReference type="NCBIfam" id="NF007044">
    <property type="entry name" value="PRK09497.1"/>
    <property type="match status" value="1"/>
</dbReference>
<evidence type="ECO:0000256" key="3">
    <source>
        <dbReference type="ARBA" id="ARBA00022448"/>
    </source>
</evidence>
<proteinExistence type="inferred from homology"/>
<dbReference type="CDD" id="cd06261">
    <property type="entry name" value="TM_PBP2"/>
    <property type="match status" value="1"/>
</dbReference>
<evidence type="ECO:0000256" key="7">
    <source>
        <dbReference type="ARBA" id="ARBA00023136"/>
    </source>
</evidence>
<evidence type="ECO:0000313" key="11">
    <source>
        <dbReference type="Proteomes" id="UP000199527"/>
    </source>
</evidence>
<dbReference type="Proteomes" id="UP000199527">
    <property type="component" value="Unassembled WGS sequence"/>
</dbReference>
<dbReference type="RefSeq" id="WP_090364970.1">
    <property type="nucleotide sequence ID" value="NZ_FNEM01000006.1"/>
</dbReference>
<feature type="transmembrane region" description="Helical" evidence="8">
    <location>
        <begin position="67"/>
        <end position="89"/>
    </location>
</feature>
<feature type="transmembrane region" description="Helical" evidence="8">
    <location>
        <begin position="12"/>
        <end position="37"/>
    </location>
</feature>
<keyword evidence="5 8" id="KW-0812">Transmembrane</keyword>
<dbReference type="PANTHER" id="PTHR42929">
    <property type="entry name" value="INNER MEMBRANE ABC TRANSPORTER PERMEASE PROTEIN YDCU-RELATED-RELATED"/>
    <property type="match status" value="1"/>
</dbReference>
<evidence type="ECO:0000259" key="9">
    <source>
        <dbReference type="PROSITE" id="PS50928"/>
    </source>
</evidence>
<feature type="transmembrane region" description="Helical" evidence="8">
    <location>
        <begin position="250"/>
        <end position="271"/>
    </location>
</feature>
<keyword evidence="4" id="KW-1003">Cell membrane</keyword>
<evidence type="ECO:0000256" key="8">
    <source>
        <dbReference type="RuleBase" id="RU363032"/>
    </source>
</evidence>
<organism evidence="10 11">
    <name type="scientific">Ferrimonas sediminum</name>
    <dbReference type="NCBI Taxonomy" id="718193"/>
    <lineage>
        <taxon>Bacteria</taxon>
        <taxon>Pseudomonadati</taxon>
        <taxon>Pseudomonadota</taxon>
        <taxon>Gammaproteobacteria</taxon>
        <taxon>Alteromonadales</taxon>
        <taxon>Ferrimonadaceae</taxon>
        <taxon>Ferrimonas</taxon>
    </lineage>
</organism>
<accession>A0A1G8S3A9</accession>
<comment type="subcellular location">
    <subcellularLocation>
        <location evidence="1 8">Cell membrane</location>
        <topology evidence="1 8">Multi-pass membrane protein</topology>
    </subcellularLocation>
</comment>
<keyword evidence="7 8" id="KW-0472">Membrane</keyword>
<evidence type="ECO:0000313" key="10">
    <source>
        <dbReference type="EMBL" id="SDJ23683.1"/>
    </source>
</evidence>
<protein>
    <submittedName>
        <fullName evidence="10">Spermidine/putrescine transport system permease protein</fullName>
    </submittedName>
</protein>
<dbReference type="Pfam" id="PF00528">
    <property type="entry name" value="BPD_transp_1"/>
    <property type="match status" value="1"/>
</dbReference>